<feature type="compositionally biased region" description="Low complexity" evidence="3">
    <location>
        <begin position="82"/>
        <end position="97"/>
    </location>
</feature>
<sequence>MSQQENIYSVEKIVKYKMIKGKETFLVKWQDYPSSENTWEPKEHLLPHCQFMIDDGNQQMQQEQQVQQQQQQQIDDLDKKQQNPNSNQQSPNENEANQQYLNQKKITYKIFEQRNRKYPHILDKVNLETDSCDNKQQNANNYNKCTNEQQYNQDEEFIGKIRKGSFKYETNVENFRFLVKWKYNQKYKILPEQSQVTRKSLKENDIDALVDFYESKIKIHSNH</sequence>
<dbReference type="InterPro" id="IPR000953">
    <property type="entry name" value="Chromo/chromo_shadow_dom"/>
</dbReference>
<keyword evidence="6" id="KW-1185">Reference proteome</keyword>
<feature type="compositionally biased region" description="Low complexity" evidence="3">
    <location>
        <begin position="58"/>
        <end position="74"/>
    </location>
</feature>
<dbReference type="PROSITE" id="PS00598">
    <property type="entry name" value="CHROMO_1"/>
    <property type="match status" value="1"/>
</dbReference>
<dbReference type="AlphaFoldDB" id="A0A0V0QQ98"/>
<dbReference type="InterPro" id="IPR023780">
    <property type="entry name" value="Chromo_domain"/>
</dbReference>
<dbReference type="Pfam" id="PF00385">
    <property type="entry name" value="Chromo"/>
    <property type="match status" value="1"/>
</dbReference>
<organism evidence="5 6">
    <name type="scientific">Pseudocohnilembus persalinus</name>
    <name type="common">Ciliate</name>
    <dbReference type="NCBI Taxonomy" id="266149"/>
    <lineage>
        <taxon>Eukaryota</taxon>
        <taxon>Sar</taxon>
        <taxon>Alveolata</taxon>
        <taxon>Ciliophora</taxon>
        <taxon>Intramacronucleata</taxon>
        <taxon>Oligohymenophorea</taxon>
        <taxon>Scuticociliatia</taxon>
        <taxon>Philasterida</taxon>
        <taxon>Pseudocohnilembidae</taxon>
        <taxon>Pseudocohnilembus</taxon>
    </lineage>
</organism>
<evidence type="ECO:0000259" key="4">
    <source>
        <dbReference type="PROSITE" id="PS50013"/>
    </source>
</evidence>
<dbReference type="FunCoup" id="A0A0V0QQ98">
    <property type="interactions" value="130"/>
</dbReference>
<evidence type="ECO:0000256" key="3">
    <source>
        <dbReference type="SAM" id="MobiDB-lite"/>
    </source>
</evidence>
<dbReference type="PRINTS" id="PR00504">
    <property type="entry name" value="CHROMODOMAIN"/>
</dbReference>
<dbReference type="PROSITE" id="PS50013">
    <property type="entry name" value="CHROMO_2"/>
    <property type="match status" value="1"/>
</dbReference>
<evidence type="ECO:0000313" key="5">
    <source>
        <dbReference type="EMBL" id="KRX04133.1"/>
    </source>
</evidence>
<dbReference type="CDD" id="cd00024">
    <property type="entry name" value="CD_CSD"/>
    <property type="match status" value="1"/>
</dbReference>
<dbReference type="OrthoDB" id="1918685at2759"/>
<evidence type="ECO:0000256" key="2">
    <source>
        <dbReference type="ARBA" id="ARBA00023242"/>
    </source>
</evidence>
<gene>
    <name evidence="5" type="ORF">PPERSA_08348</name>
</gene>
<dbReference type="InParanoid" id="A0A0V0QQ98"/>
<dbReference type="InterPro" id="IPR023779">
    <property type="entry name" value="Chromodomain_CS"/>
</dbReference>
<comment type="subcellular location">
    <subcellularLocation>
        <location evidence="1">Nucleus</location>
    </subcellularLocation>
</comment>
<feature type="region of interest" description="Disordered" evidence="3">
    <location>
        <begin position="58"/>
        <end position="97"/>
    </location>
</feature>
<dbReference type="InterPro" id="IPR051219">
    <property type="entry name" value="Heterochromatin_chromo-domain"/>
</dbReference>
<dbReference type="SMART" id="SM00298">
    <property type="entry name" value="CHROMO"/>
    <property type="match status" value="1"/>
</dbReference>
<proteinExistence type="predicted"/>
<name>A0A0V0QQ98_PSEPJ</name>
<dbReference type="InterPro" id="IPR017984">
    <property type="entry name" value="Chromo_dom_subgr"/>
</dbReference>
<dbReference type="Gene3D" id="2.40.50.40">
    <property type="match status" value="1"/>
</dbReference>
<dbReference type="PANTHER" id="PTHR22812">
    <property type="entry name" value="CHROMOBOX PROTEIN"/>
    <property type="match status" value="1"/>
</dbReference>
<protein>
    <submittedName>
        <fullName evidence="5">Chromo domain protein</fullName>
    </submittedName>
</protein>
<evidence type="ECO:0000256" key="1">
    <source>
        <dbReference type="ARBA" id="ARBA00004123"/>
    </source>
</evidence>
<keyword evidence="2" id="KW-0539">Nucleus</keyword>
<dbReference type="EMBL" id="LDAU01000121">
    <property type="protein sequence ID" value="KRX04133.1"/>
    <property type="molecule type" value="Genomic_DNA"/>
</dbReference>
<comment type="caution">
    <text evidence="5">The sequence shown here is derived from an EMBL/GenBank/DDBJ whole genome shotgun (WGS) entry which is preliminary data.</text>
</comment>
<dbReference type="GO" id="GO:0005634">
    <property type="term" value="C:nucleus"/>
    <property type="evidence" value="ECO:0007669"/>
    <property type="project" value="UniProtKB-SubCell"/>
</dbReference>
<evidence type="ECO:0000313" key="6">
    <source>
        <dbReference type="Proteomes" id="UP000054937"/>
    </source>
</evidence>
<dbReference type="SUPFAM" id="SSF54160">
    <property type="entry name" value="Chromo domain-like"/>
    <property type="match status" value="1"/>
</dbReference>
<dbReference type="Proteomes" id="UP000054937">
    <property type="component" value="Unassembled WGS sequence"/>
</dbReference>
<accession>A0A0V0QQ98</accession>
<reference evidence="5 6" key="1">
    <citation type="journal article" date="2015" name="Sci. Rep.">
        <title>Genome of the facultative scuticociliatosis pathogen Pseudocohnilembus persalinus provides insight into its virulence through horizontal gene transfer.</title>
        <authorList>
            <person name="Xiong J."/>
            <person name="Wang G."/>
            <person name="Cheng J."/>
            <person name="Tian M."/>
            <person name="Pan X."/>
            <person name="Warren A."/>
            <person name="Jiang C."/>
            <person name="Yuan D."/>
            <person name="Miao W."/>
        </authorList>
    </citation>
    <scope>NUCLEOTIDE SEQUENCE [LARGE SCALE GENOMIC DNA]</scope>
    <source>
        <strain evidence="5">36N120E</strain>
    </source>
</reference>
<feature type="domain" description="Chromo" evidence="4">
    <location>
        <begin position="8"/>
        <end position="68"/>
    </location>
</feature>
<dbReference type="InterPro" id="IPR016197">
    <property type="entry name" value="Chromo-like_dom_sf"/>
</dbReference>